<accession>A0ABV6ZE80</accession>
<evidence type="ECO:0000313" key="4">
    <source>
        <dbReference type="Proteomes" id="UP001595190"/>
    </source>
</evidence>
<dbReference type="RefSeq" id="WP_394310657.1">
    <property type="nucleotide sequence ID" value="NZ_JBHGPK010000003.1"/>
</dbReference>
<proteinExistence type="predicted"/>
<reference evidence="3 4" key="1">
    <citation type="submission" date="2024-09" db="EMBL/GenBank/DDBJ databases">
        <title>Description of Labrys sedimenti sp. nov., isolated from a diclofenac-degrading enrichment culture, and genome-based reclassification of Labrys portucalensis as a later heterotypic synonym of Labrys neptuniae.</title>
        <authorList>
            <person name="Tancsics A."/>
            <person name="Csepanyi A."/>
        </authorList>
    </citation>
    <scope>NUCLEOTIDE SEQUENCE [LARGE SCALE GENOMIC DNA]</scope>
    <source>
        <strain evidence="3 4">LMG 23412</strain>
    </source>
</reference>
<evidence type="ECO:0000256" key="2">
    <source>
        <dbReference type="SAM" id="SignalP"/>
    </source>
</evidence>
<protein>
    <recommendedName>
        <fullName evidence="5">DUF4148 domain-containing protein</fullName>
    </recommendedName>
</protein>
<evidence type="ECO:0008006" key="5">
    <source>
        <dbReference type="Google" id="ProtNLM"/>
    </source>
</evidence>
<feature type="signal peptide" evidence="2">
    <location>
        <begin position="1"/>
        <end position="20"/>
    </location>
</feature>
<evidence type="ECO:0000313" key="3">
    <source>
        <dbReference type="EMBL" id="MFC2250427.1"/>
    </source>
</evidence>
<gene>
    <name evidence="3" type="ORF">ACETRX_12450</name>
</gene>
<dbReference type="EMBL" id="JBHGPK010000003">
    <property type="protein sequence ID" value="MFC2250427.1"/>
    <property type="molecule type" value="Genomic_DNA"/>
</dbReference>
<name>A0ABV6ZE80_9HYPH</name>
<comment type="caution">
    <text evidence="3">The sequence shown here is derived from an EMBL/GenBank/DDBJ whole genome shotgun (WGS) entry which is preliminary data.</text>
</comment>
<dbReference type="Proteomes" id="UP001595190">
    <property type="component" value="Unassembled WGS sequence"/>
</dbReference>
<organism evidence="3 4">
    <name type="scientific">Labrys neptuniae</name>
    <dbReference type="NCBI Taxonomy" id="376174"/>
    <lineage>
        <taxon>Bacteria</taxon>
        <taxon>Pseudomonadati</taxon>
        <taxon>Pseudomonadota</taxon>
        <taxon>Alphaproteobacteria</taxon>
        <taxon>Hyphomicrobiales</taxon>
        <taxon>Xanthobacteraceae</taxon>
        <taxon>Labrys</taxon>
    </lineage>
</organism>
<evidence type="ECO:0000256" key="1">
    <source>
        <dbReference type="SAM" id="MobiDB-lite"/>
    </source>
</evidence>
<feature type="region of interest" description="Disordered" evidence="1">
    <location>
        <begin position="41"/>
        <end position="81"/>
    </location>
</feature>
<keyword evidence="2" id="KW-0732">Signal</keyword>
<sequence length="81" mass="8950">MKLKVILLSGLFGLAFIAPAAADYYSDTLQSHQALAHEFRDVQRNDMPSGPRPAAELAERREATAPAEVPTTRPKARRHSH</sequence>
<feature type="chain" id="PRO_5045809037" description="DUF4148 domain-containing protein" evidence="2">
    <location>
        <begin position="21"/>
        <end position="81"/>
    </location>
</feature>